<dbReference type="SMART" id="SM00028">
    <property type="entry name" value="TPR"/>
    <property type="match status" value="7"/>
</dbReference>
<name>C4XM68_SOLM1</name>
<dbReference type="InterPro" id="IPR011990">
    <property type="entry name" value="TPR-like_helical_dom_sf"/>
</dbReference>
<evidence type="ECO:0008006" key="3">
    <source>
        <dbReference type="Google" id="ProtNLM"/>
    </source>
</evidence>
<accession>C4XM68</accession>
<organism evidence="1 2">
    <name type="scientific">Solidesulfovibrio magneticus (strain ATCC 700980 / DSM 13731 / RS-1)</name>
    <name type="common">Desulfovibrio magneticus</name>
    <dbReference type="NCBI Taxonomy" id="573370"/>
    <lineage>
        <taxon>Bacteria</taxon>
        <taxon>Pseudomonadati</taxon>
        <taxon>Thermodesulfobacteriota</taxon>
        <taxon>Desulfovibrionia</taxon>
        <taxon>Desulfovibrionales</taxon>
        <taxon>Desulfovibrionaceae</taxon>
        <taxon>Solidesulfovibrio</taxon>
    </lineage>
</organism>
<dbReference type="InterPro" id="IPR019734">
    <property type="entry name" value="TPR_rpt"/>
</dbReference>
<dbReference type="EMBL" id="AP010904">
    <property type="protein sequence ID" value="BAH77196.1"/>
    <property type="molecule type" value="Genomic_DNA"/>
</dbReference>
<dbReference type="Proteomes" id="UP000009071">
    <property type="component" value="Chromosome"/>
</dbReference>
<dbReference type="STRING" id="573370.DMR_37050"/>
<reference evidence="1 2" key="1">
    <citation type="journal article" date="2009" name="Genome Res.">
        <title>Whole genome sequence of Desulfovibrio magneticus strain RS-1 revealed common gene clusters in magnetotactic bacteria.</title>
        <authorList>
            <person name="Nakazawa H."/>
            <person name="Arakaki A."/>
            <person name="Narita-Yamada S."/>
            <person name="Yashiro I."/>
            <person name="Jinno K."/>
            <person name="Aoki N."/>
            <person name="Tsuruyama A."/>
            <person name="Okamura Y."/>
            <person name="Tanikawa S."/>
            <person name="Fujita N."/>
            <person name="Takeyama H."/>
            <person name="Matsunaga T."/>
        </authorList>
    </citation>
    <scope>NUCLEOTIDE SEQUENCE [LARGE SCALE GENOMIC DNA]</scope>
    <source>
        <strain evidence="2">ATCC 700980 / DSM 13731 / RS-1</strain>
    </source>
</reference>
<dbReference type="GO" id="GO:0006383">
    <property type="term" value="P:transcription by RNA polymerase III"/>
    <property type="evidence" value="ECO:0007669"/>
    <property type="project" value="InterPro"/>
</dbReference>
<dbReference type="AlphaFoldDB" id="C4XM68"/>
<gene>
    <name evidence="1" type="ordered locus">DMR_37050</name>
</gene>
<proteinExistence type="predicted"/>
<dbReference type="Gene3D" id="1.25.40.10">
    <property type="entry name" value="Tetratricopeptide repeat domain"/>
    <property type="match status" value="2"/>
</dbReference>
<protein>
    <recommendedName>
        <fullName evidence="3">Tetratricopeptide repeat protein</fullName>
    </recommendedName>
</protein>
<keyword evidence="2" id="KW-1185">Reference proteome</keyword>
<dbReference type="KEGG" id="dma:DMR_37050"/>
<evidence type="ECO:0000313" key="2">
    <source>
        <dbReference type="Proteomes" id="UP000009071"/>
    </source>
</evidence>
<evidence type="ECO:0000313" key="1">
    <source>
        <dbReference type="EMBL" id="BAH77196.1"/>
    </source>
</evidence>
<dbReference type="PANTHER" id="PTHR23082:SF0">
    <property type="entry name" value="GENERAL TRANSCRIPTION FACTOR 3C POLYPEPTIDE 3"/>
    <property type="match status" value="1"/>
</dbReference>
<dbReference type="SUPFAM" id="SSF48452">
    <property type="entry name" value="TPR-like"/>
    <property type="match status" value="2"/>
</dbReference>
<dbReference type="HOGENOM" id="CLU_705413_0_0_7"/>
<dbReference type="PANTHER" id="PTHR23082">
    <property type="entry name" value="TRANSCRIPTION INITIATION FACTOR IIIC TFIIIC , POLYPEPTIDE 3-RELATED"/>
    <property type="match status" value="1"/>
</dbReference>
<dbReference type="Pfam" id="PF13174">
    <property type="entry name" value="TPR_6"/>
    <property type="match status" value="1"/>
</dbReference>
<dbReference type="Pfam" id="PF13181">
    <property type="entry name" value="TPR_8"/>
    <property type="match status" value="2"/>
</dbReference>
<dbReference type="InterPro" id="IPR039340">
    <property type="entry name" value="Tfc4/TFIIIC-102/Sfc4"/>
</dbReference>
<sequence>MPHIGYTSSQCICTQNWLIRNGIIMNIQQCAINDTCKNIIDKICTNPSDTLLWKKLGYELRAQGEYDKSRFCFMNVLKINEKDAFSHREAARLSCLLGHYDQAVLHYELSRTIDPNDTQVLLEIAKCYELNRQPQKEIEYFEAYLALNRFRSDVRSTLADRLYQTEQYQKALECYSEVQSYLDYDDMGLTRMKGLCNYELGNYEKSKEYLEECLREYGLYFLIPYNESIFIQGKSEFIGNECYVKLLESYFKTALKLKDYNLVRMACAELNYATSNDETIRWIEIQKYFTNLEIEAIIEGCQCTEKYMPENGRMAKRLGVAYYLAKQYSLAKQTLEKYIDKNKQDALAFYCLAKCYKIEGSNREVLKIYARLKSMDNKINSEVFNNILEEI</sequence>
<dbReference type="GO" id="GO:0000127">
    <property type="term" value="C:transcription factor TFIIIC complex"/>
    <property type="evidence" value="ECO:0007669"/>
    <property type="project" value="TreeGrafter"/>
</dbReference>